<evidence type="ECO:0000313" key="7">
    <source>
        <dbReference type="EMBL" id="SCW71467.1"/>
    </source>
</evidence>
<feature type="transmembrane region" description="Helical" evidence="6">
    <location>
        <begin position="199"/>
        <end position="220"/>
    </location>
</feature>
<protein>
    <submittedName>
        <fullName evidence="7">Putative ABC transport system permease protein</fullName>
    </submittedName>
</protein>
<gene>
    <name evidence="7" type="ORF">SAMN02927900_04124</name>
</gene>
<evidence type="ECO:0000256" key="3">
    <source>
        <dbReference type="ARBA" id="ARBA00022692"/>
    </source>
</evidence>
<dbReference type="PANTHER" id="PTHR32196">
    <property type="entry name" value="ABC TRANSPORTER PERMEASE PROTEIN YPHD-RELATED-RELATED"/>
    <property type="match status" value="1"/>
</dbReference>
<accession>A0A1G4SR83</accession>
<dbReference type="Pfam" id="PF02653">
    <property type="entry name" value="BPD_transp_2"/>
    <property type="match status" value="1"/>
</dbReference>
<organism evidence="7 8">
    <name type="scientific">Rhizobium mongolense subsp. loessense</name>
    <dbReference type="NCBI Taxonomy" id="158890"/>
    <lineage>
        <taxon>Bacteria</taxon>
        <taxon>Pseudomonadati</taxon>
        <taxon>Pseudomonadota</taxon>
        <taxon>Alphaproteobacteria</taxon>
        <taxon>Hyphomicrobiales</taxon>
        <taxon>Rhizobiaceae</taxon>
        <taxon>Rhizobium/Agrobacterium group</taxon>
        <taxon>Rhizobium</taxon>
    </lineage>
</organism>
<evidence type="ECO:0000256" key="2">
    <source>
        <dbReference type="ARBA" id="ARBA00022475"/>
    </source>
</evidence>
<keyword evidence="3 6" id="KW-0812">Transmembrane</keyword>
<feature type="transmembrane region" description="Helical" evidence="6">
    <location>
        <begin position="21"/>
        <end position="44"/>
    </location>
</feature>
<evidence type="ECO:0000313" key="8">
    <source>
        <dbReference type="Proteomes" id="UP000199542"/>
    </source>
</evidence>
<dbReference type="EMBL" id="FMTM01000006">
    <property type="protein sequence ID" value="SCW71467.1"/>
    <property type="molecule type" value="Genomic_DNA"/>
</dbReference>
<name>A0A1G4SR83_9HYPH</name>
<dbReference type="GO" id="GO:0022857">
    <property type="term" value="F:transmembrane transporter activity"/>
    <property type="evidence" value="ECO:0007669"/>
    <property type="project" value="InterPro"/>
</dbReference>
<keyword evidence="5 6" id="KW-0472">Membrane</keyword>
<keyword evidence="4 6" id="KW-1133">Transmembrane helix</keyword>
<dbReference type="InterPro" id="IPR001851">
    <property type="entry name" value="ABC_transp_permease"/>
</dbReference>
<reference evidence="7 8" key="1">
    <citation type="submission" date="2016-10" db="EMBL/GenBank/DDBJ databases">
        <authorList>
            <person name="de Groot N.N."/>
        </authorList>
    </citation>
    <scope>NUCLEOTIDE SEQUENCE [LARGE SCALE GENOMIC DNA]</scope>
    <source>
        <strain evidence="7 8">CGMCC 1.3401</strain>
    </source>
</reference>
<dbReference type="Proteomes" id="UP000199542">
    <property type="component" value="Unassembled WGS sequence"/>
</dbReference>
<dbReference type="PANTHER" id="PTHR32196:SF69">
    <property type="entry name" value="BRANCHED-CHAIN AMINO ACID TRANSPORT SYSTEM, PERMEASE PROTEIN"/>
    <property type="match status" value="1"/>
</dbReference>
<proteinExistence type="predicted"/>
<dbReference type="CDD" id="cd06574">
    <property type="entry name" value="TM_PBP1_branched-chain-AA_like"/>
    <property type="match status" value="1"/>
</dbReference>
<feature type="transmembrane region" description="Helical" evidence="6">
    <location>
        <begin position="226"/>
        <end position="247"/>
    </location>
</feature>
<feature type="transmembrane region" description="Helical" evidence="6">
    <location>
        <begin position="102"/>
        <end position="120"/>
    </location>
</feature>
<comment type="subcellular location">
    <subcellularLocation>
        <location evidence="1">Cell membrane</location>
        <topology evidence="1">Multi-pass membrane protein</topology>
    </subcellularLocation>
</comment>
<sequence>MIFMPLTGKMKKRESTALSQIAFWGAVELGLVYAFVALGVYLAFRVLDFPDLTVDGSFPLGAAVTAVLIIAGVNPWLAALVAMIAGAAAGVVTALLNVRFRILNLLASILTMIALFSVNLRVMGKPNVALINADTMISPFFGHGLRDFYVRPLFVGVLVVIALIVVWRFLESDAGLAMRATGANARMARAQGVDTSRQIYLGMAMSNALVALGGALFAQTNGFADVTSGVGTIVVGLAAVIIGETLLGRRGLLIALIGCVFGSIIYRIAIQLALSTDMIGLQASDLNFVTAVLVTIALILPRLRRGGAPS</sequence>
<dbReference type="AlphaFoldDB" id="A0A1G4SR83"/>
<evidence type="ECO:0000256" key="1">
    <source>
        <dbReference type="ARBA" id="ARBA00004651"/>
    </source>
</evidence>
<feature type="transmembrane region" description="Helical" evidence="6">
    <location>
        <begin position="64"/>
        <end position="95"/>
    </location>
</feature>
<dbReference type="GO" id="GO:0005886">
    <property type="term" value="C:plasma membrane"/>
    <property type="evidence" value="ECO:0007669"/>
    <property type="project" value="UniProtKB-SubCell"/>
</dbReference>
<feature type="transmembrane region" description="Helical" evidence="6">
    <location>
        <begin position="286"/>
        <end position="303"/>
    </location>
</feature>
<evidence type="ECO:0000256" key="4">
    <source>
        <dbReference type="ARBA" id="ARBA00022989"/>
    </source>
</evidence>
<feature type="transmembrane region" description="Helical" evidence="6">
    <location>
        <begin position="148"/>
        <end position="170"/>
    </location>
</feature>
<evidence type="ECO:0000256" key="5">
    <source>
        <dbReference type="ARBA" id="ARBA00023136"/>
    </source>
</evidence>
<evidence type="ECO:0000256" key="6">
    <source>
        <dbReference type="SAM" id="Phobius"/>
    </source>
</evidence>
<feature type="transmembrane region" description="Helical" evidence="6">
    <location>
        <begin position="252"/>
        <end position="274"/>
    </location>
</feature>
<keyword evidence="2" id="KW-1003">Cell membrane</keyword>